<dbReference type="Gene3D" id="1.10.10.10">
    <property type="entry name" value="Winged helix-like DNA-binding domain superfamily/Winged helix DNA-binding domain"/>
    <property type="match status" value="1"/>
</dbReference>
<evidence type="ECO:0000256" key="2">
    <source>
        <dbReference type="ARBA" id="ARBA00023015"/>
    </source>
</evidence>
<reference evidence="7" key="1">
    <citation type="submission" date="2021-01" db="EMBL/GenBank/DDBJ databases">
        <title>Whole genome shotgun sequence of Actinoplanes nipponensis NBRC 14063.</title>
        <authorList>
            <person name="Komaki H."/>
            <person name="Tamura T."/>
        </authorList>
    </citation>
    <scope>NUCLEOTIDE SEQUENCE</scope>
    <source>
        <strain evidence="7">NBRC 14063</strain>
    </source>
</reference>
<accession>A0A919JFN5</accession>
<dbReference type="AlphaFoldDB" id="A0A919JFN5"/>
<proteinExistence type="inferred from homology"/>
<evidence type="ECO:0000256" key="4">
    <source>
        <dbReference type="ARBA" id="ARBA00023125"/>
    </source>
</evidence>
<dbReference type="Gene3D" id="1.10.1740.10">
    <property type="match status" value="1"/>
</dbReference>
<comment type="caution">
    <text evidence="7">The sequence shown here is derived from an EMBL/GenBank/DDBJ whole genome shotgun (WGS) entry which is preliminary data.</text>
</comment>
<evidence type="ECO:0000256" key="3">
    <source>
        <dbReference type="ARBA" id="ARBA00023082"/>
    </source>
</evidence>
<dbReference type="EMBL" id="BOMQ01000026">
    <property type="protein sequence ID" value="GIE48490.1"/>
    <property type="molecule type" value="Genomic_DNA"/>
</dbReference>
<evidence type="ECO:0000256" key="1">
    <source>
        <dbReference type="ARBA" id="ARBA00010641"/>
    </source>
</evidence>
<comment type="similarity">
    <text evidence="1">Belongs to the sigma-70 factor family. ECF subfamily.</text>
</comment>
<organism evidence="7 8">
    <name type="scientific">Actinoplanes nipponensis</name>
    <dbReference type="NCBI Taxonomy" id="135950"/>
    <lineage>
        <taxon>Bacteria</taxon>
        <taxon>Bacillati</taxon>
        <taxon>Actinomycetota</taxon>
        <taxon>Actinomycetes</taxon>
        <taxon>Micromonosporales</taxon>
        <taxon>Micromonosporaceae</taxon>
        <taxon>Actinoplanes</taxon>
    </lineage>
</organism>
<evidence type="ECO:0000256" key="5">
    <source>
        <dbReference type="ARBA" id="ARBA00023163"/>
    </source>
</evidence>
<keyword evidence="8" id="KW-1185">Reference proteome</keyword>
<dbReference type="GO" id="GO:0003677">
    <property type="term" value="F:DNA binding"/>
    <property type="evidence" value="ECO:0007669"/>
    <property type="project" value="UniProtKB-KW"/>
</dbReference>
<evidence type="ECO:0000259" key="6">
    <source>
        <dbReference type="Pfam" id="PF04542"/>
    </source>
</evidence>
<protein>
    <submittedName>
        <fullName evidence="7">RNA polymerase sigma factor</fullName>
    </submittedName>
</protein>
<dbReference type="InterPro" id="IPR036388">
    <property type="entry name" value="WH-like_DNA-bd_sf"/>
</dbReference>
<evidence type="ECO:0000313" key="7">
    <source>
        <dbReference type="EMBL" id="GIE48490.1"/>
    </source>
</evidence>
<dbReference type="InterPro" id="IPR007627">
    <property type="entry name" value="RNA_pol_sigma70_r2"/>
</dbReference>
<dbReference type="NCBIfam" id="TIGR02937">
    <property type="entry name" value="sigma70-ECF"/>
    <property type="match status" value="1"/>
</dbReference>
<dbReference type="InterPro" id="IPR013325">
    <property type="entry name" value="RNA_pol_sigma_r2"/>
</dbReference>
<keyword evidence="2" id="KW-0805">Transcription regulation</keyword>
<dbReference type="InterPro" id="IPR039425">
    <property type="entry name" value="RNA_pol_sigma-70-like"/>
</dbReference>
<dbReference type="PANTHER" id="PTHR43133">
    <property type="entry name" value="RNA POLYMERASE ECF-TYPE SIGMA FACTO"/>
    <property type="match status" value="1"/>
</dbReference>
<feature type="domain" description="RNA polymerase sigma-70 region 2" evidence="6">
    <location>
        <begin position="27"/>
        <end position="94"/>
    </location>
</feature>
<dbReference type="GO" id="GO:0006352">
    <property type="term" value="P:DNA-templated transcription initiation"/>
    <property type="evidence" value="ECO:0007669"/>
    <property type="project" value="InterPro"/>
</dbReference>
<dbReference type="GO" id="GO:0016987">
    <property type="term" value="F:sigma factor activity"/>
    <property type="evidence" value="ECO:0007669"/>
    <property type="project" value="UniProtKB-KW"/>
</dbReference>
<keyword evidence="3" id="KW-0731">Sigma factor</keyword>
<evidence type="ECO:0000313" key="8">
    <source>
        <dbReference type="Proteomes" id="UP000647172"/>
    </source>
</evidence>
<dbReference type="InterPro" id="IPR014284">
    <property type="entry name" value="RNA_pol_sigma-70_dom"/>
</dbReference>
<dbReference type="InterPro" id="IPR013324">
    <property type="entry name" value="RNA_pol_sigma_r3/r4-like"/>
</dbReference>
<dbReference type="RefSeq" id="WP_203767116.1">
    <property type="nucleotide sequence ID" value="NZ_BAAAYJ010000043.1"/>
</dbReference>
<keyword evidence="4" id="KW-0238">DNA-binding</keyword>
<name>A0A919JFN5_9ACTN</name>
<gene>
    <name evidence="7" type="primary">rpoE_10</name>
    <name evidence="7" type="ORF">Ani05nite_20240</name>
</gene>
<dbReference type="PANTHER" id="PTHR43133:SF8">
    <property type="entry name" value="RNA POLYMERASE SIGMA FACTOR HI_1459-RELATED"/>
    <property type="match status" value="1"/>
</dbReference>
<dbReference type="Pfam" id="PF04542">
    <property type="entry name" value="Sigma70_r2"/>
    <property type="match status" value="1"/>
</dbReference>
<dbReference type="SUPFAM" id="SSF88946">
    <property type="entry name" value="Sigma2 domain of RNA polymerase sigma factors"/>
    <property type="match status" value="1"/>
</dbReference>
<sequence length="192" mass="21747">MTINQYDGTRDLIRDARSGAAGAADRFVQQFERLVWWTVRSFRLPQSDAEDVVQNTWLRAFEHLDEIRDPDRVSSWLVTIARRECLKFLRAGKREIPGLELEDEPRDERAPHPEQAAVDARMNHLLWQHVNSLPASSRALVVALSSSDAPGYAELARCRGIPIGSIGPTRMRSLRKLRASLERAGLGAQAWH</sequence>
<keyword evidence="5" id="KW-0804">Transcription</keyword>
<dbReference type="SUPFAM" id="SSF88659">
    <property type="entry name" value="Sigma3 and sigma4 domains of RNA polymerase sigma factors"/>
    <property type="match status" value="1"/>
</dbReference>
<dbReference type="Proteomes" id="UP000647172">
    <property type="component" value="Unassembled WGS sequence"/>
</dbReference>